<dbReference type="Gene3D" id="2.170.120.30">
    <property type="match status" value="2"/>
</dbReference>
<dbReference type="AlphaFoldDB" id="A0A841ZTW8"/>
<gene>
    <name evidence="3" type="ORF">HB912_10230</name>
</gene>
<evidence type="ECO:0000313" key="4">
    <source>
        <dbReference type="Proteomes" id="UP000559885"/>
    </source>
</evidence>
<feature type="compositionally biased region" description="Polar residues" evidence="1">
    <location>
        <begin position="340"/>
        <end position="353"/>
    </location>
</feature>
<feature type="compositionally biased region" description="Low complexity" evidence="1">
    <location>
        <begin position="321"/>
        <end position="332"/>
    </location>
</feature>
<dbReference type="Pfam" id="PF07949">
    <property type="entry name" value="YbbR"/>
    <property type="match status" value="3"/>
</dbReference>
<feature type="signal peptide" evidence="2">
    <location>
        <begin position="1"/>
        <end position="29"/>
    </location>
</feature>
<feature type="compositionally biased region" description="Polar residues" evidence="1">
    <location>
        <begin position="362"/>
        <end position="371"/>
    </location>
</feature>
<dbReference type="RefSeq" id="WP_185374323.1">
    <property type="nucleotide sequence ID" value="NZ_JAARRM010000004.1"/>
</dbReference>
<feature type="region of interest" description="Disordered" evidence="1">
    <location>
        <begin position="313"/>
        <end position="371"/>
    </location>
</feature>
<name>A0A841ZTW8_9LIST</name>
<reference evidence="3 4" key="1">
    <citation type="submission" date="2020-03" db="EMBL/GenBank/DDBJ databases">
        <title>Soil Listeria distribution.</title>
        <authorList>
            <person name="Liao J."/>
            <person name="Wiedmann M."/>
        </authorList>
    </citation>
    <scope>NUCLEOTIDE SEQUENCE [LARGE SCALE GENOMIC DNA]</scope>
    <source>
        <strain evidence="3 4">FSL L7-1507</strain>
    </source>
</reference>
<dbReference type="PANTHER" id="PTHR37804">
    <property type="entry name" value="CDAA REGULATORY PROTEIN CDAR"/>
    <property type="match status" value="1"/>
</dbReference>
<comment type="caution">
    <text evidence="3">The sequence shown here is derived from an EMBL/GenBank/DDBJ whole genome shotgun (WGS) entry which is preliminary data.</text>
</comment>
<accession>A0A841ZTW8</accession>
<organism evidence="3 4">
    <name type="scientific">Listeria aquatica</name>
    <dbReference type="NCBI Taxonomy" id="1494960"/>
    <lineage>
        <taxon>Bacteria</taxon>
        <taxon>Bacillati</taxon>
        <taxon>Bacillota</taxon>
        <taxon>Bacilli</taxon>
        <taxon>Bacillales</taxon>
        <taxon>Listeriaceae</taxon>
        <taxon>Listeria</taxon>
    </lineage>
</organism>
<sequence length="456" mass="48870">MMDRILNNKWSIRILALVLAAILFTSVNTDNKNSGGTFQTTTQNDTEVVQNVPVEVYYDKKNLYVSGLPETVSVTISGPRSIVQNTKAQQDFKVYADLRNASIGEQNTKLKIKNLSNRLKATISPQTVKVNVQEKVTKKFSVDAELSSSAIASGYKAGNIKISPGKVSVTGAKDTIEEIAYVKANVDDNKKHKDDFEAEATVSAFDRNLNKLDVEISPQKVNVKVPVNKVGKSVPLKLKAEGNLPDNISIQSMTTDQDEVVVVGDDDVLKGIDQITVNVPVSSLTADTVKEVKIPVPSGAKAVQPSSIEVRIKTAKKSSGDENSSNESGNGNEDAEENHSTGNTNEQNDSGQENNEEDTESSKTLSGHTISTQSLPANLTATLISPANGKVNLTLHGKSSLLNGLNSSNVSITTNLANATVGRYSTMIEVGGIPRGVTYSLSTSTAVFTVEEKNEE</sequence>
<dbReference type="Gene3D" id="2.170.120.40">
    <property type="entry name" value="YbbR-like domain"/>
    <property type="match status" value="2"/>
</dbReference>
<dbReference type="PANTHER" id="PTHR37804:SF1">
    <property type="entry name" value="CDAA REGULATORY PROTEIN CDAR"/>
    <property type="match status" value="1"/>
</dbReference>
<evidence type="ECO:0000256" key="2">
    <source>
        <dbReference type="SAM" id="SignalP"/>
    </source>
</evidence>
<protein>
    <submittedName>
        <fullName evidence="3">YbbR-like domain-containing protein</fullName>
    </submittedName>
</protein>
<evidence type="ECO:0000313" key="3">
    <source>
        <dbReference type="EMBL" id="MBC1522021.1"/>
    </source>
</evidence>
<dbReference type="Proteomes" id="UP000559885">
    <property type="component" value="Unassembled WGS sequence"/>
</dbReference>
<dbReference type="InterPro" id="IPR053154">
    <property type="entry name" value="c-di-AMP_regulator"/>
</dbReference>
<dbReference type="EMBL" id="JAARRM010000004">
    <property type="protein sequence ID" value="MBC1522021.1"/>
    <property type="molecule type" value="Genomic_DNA"/>
</dbReference>
<proteinExistence type="predicted"/>
<dbReference type="InterPro" id="IPR012505">
    <property type="entry name" value="YbbR"/>
</dbReference>
<feature type="chain" id="PRO_5038340882" evidence="2">
    <location>
        <begin position="30"/>
        <end position="456"/>
    </location>
</feature>
<evidence type="ECO:0000256" key="1">
    <source>
        <dbReference type="SAM" id="MobiDB-lite"/>
    </source>
</evidence>
<keyword evidence="2" id="KW-0732">Signal</keyword>